<dbReference type="AlphaFoldDB" id="A0AAG5CZV9"/>
<dbReference type="Proteomes" id="UP000075880">
    <property type="component" value="Unassembled WGS sequence"/>
</dbReference>
<feature type="region of interest" description="Disordered" evidence="1">
    <location>
        <begin position="1"/>
        <end position="23"/>
    </location>
</feature>
<keyword evidence="3" id="KW-1185">Reference proteome</keyword>
<name>A0AAG5CZV9_ANOAO</name>
<proteinExistence type="predicted"/>
<dbReference type="EnsemblMetazoa" id="ENSAATROPT004667">
    <property type="protein sequence ID" value="ENSAATROPP004472"/>
    <property type="gene ID" value="ENSAATROPG003717"/>
</dbReference>
<sequence>MSISPGRLRPLTSQSSQRISNDHRKQMVSLPSAFHKCSMCRQCEIFCRVPVLLTQNRRCERWVPYRHIISVRHWQRRVKRTKIDVKKMNFDLSPIW</sequence>
<accession>A0AAG5CZV9</accession>
<evidence type="ECO:0000313" key="2">
    <source>
        <dbReference type="EnsemblMetazoa" id="ENSAATROPP004472"/>
    </source>
</evidence>
<protein>
    <submittedName>
        <fullName evidence="2">Uncharacterized protein</fullName>
    </submittedName>
</protein>
<evidence type="ECO:0000313" key="3">
    <source>
        <dbReference type="Proteomes" id="UP000075880"/>
    </source>
</evidence>
<evidence type="ECO:0000256" key="1">
    <source>
        <dbReference type="SAM" id="MobiDB-lite"/>
    </source>
</evidence>
<organism evidence="2 3">
    <name type="scientific">Anopheles atroparvus</name>
    <name type="common">European mosquito</name>
    <dbReference type="NCBI Taxonomy" id="41427"/>
    <lineage>
        <taxon>Eukaryota</taxon>
        <taxon>Metazoa</taxon>
        <taxon>Ecdysozoa</taxon>
        <taxon>Arthropoda</taxon>
        <taxon>Hexapoda</taxon>
        <taxon>Insecta</taxon>
        <taxon>Pterygota</taxon>
        <taxon>Neoptera</taxon>
        <taxon>Endopterygota</taxon>
        <taxon>Diptera</taxon>
        <taxon>Nematocera</taxon>
        <taxon>Culicoidea</taxon>
        <taxon>Culicidae</taxon>
        <taxon>Anophelinae</taxon>
        <taxon>Anopheles</taxon>
    </lineage>
</organism>
<reference evidence="2" key="1">
    <citation type="submission" date="2024-04" db="UniProtKB">
        <authorList>
            <consortium name="EnsemblMetazoa"/>
        </authorList>
    </citation>
    <scope>IDENTIFICATION</scope>
    <source>
        <strain evidence="2">EBRO</strain>
    </source>
</reference>